<evidence type="ECO:0000313" key="4">
    <source>
        <dbReference type="Proteomes" id="UP000215148"/>
    </source>
</evidence>
<keyword evidence="4" id="KW-1185">Reference proteome</keyword>
<evidence type="ECO:0000259" key="2">
    <source>
        <dbReference type="PROSITE" id="PS51708"/>
    </source>
</evidence>
<dbReference type="SUPFAM" id="SSF55154">
    <property type="entry name" value="CYTH-like phosphatases"/>
    <property type="match status" value="1"/>
</dbReference>
<evidence type="ECO:0000259" key="1">
    <source>
        <dbReference type="PROSITE" id="PS51707"/>
    </source>
</evidence>
<dbReference type="PANTHER" id="PTHR39569:SF1">
    <property type="entry name" value="INORGANIC TRIPHOSPHATASE"/>
    <property type="match status" value="1"/>
</dbReference>
<dbReference type="GO" id="GO:0046872">
    <property type="term" value="F:metal ion binding"/>
    <property type="evidence" value="ECO:0007669"/>
    <property type="project" value="TreeGrafter"/>
</dbReference>
<dbReference type="KEGG" id="vqi:CCZ37_10690"/>
<dbReference type="InterPro" id="IPR033469">
    <property type="entry name" value="CYTH-like_dom_sf"/>
</dbReference>
<gene>
    <name evidence="3" type="ORF">CCZ37_10690</name>
</gene>
<dbReference type="Pfam" id="PF05235">
    <property type="entry name" value="CHAD"/>
    <property type="match status" value="1"/>
</dbReference>
<protein>
    <submittedName>
        <fullName evidence="3">Inorganic triphosphatase</fullName>
    </submittedName>
</protein>
<dbReference type="InterPro" id="IPR038186">
    <property type="entry name" value="CHAD_dom_sf"/>
</dbReference>
<dbReference type="Gene3D" id="2.40.320.10">
    <property type="entry name" value="Hypothetical Protein Pfu-838710-001"/>
    <property type="match status" value="1"/>
</dbReference>
<dbReference type="SMART" id="SM00880">
    <property type="entry name" value="CHAD"/>
    <property type="match status" value="1"/>
</dbReference>
<dbReference type="EMBL" id="CP022741">
    <property type="protein sequence ID" value="ASU23030.1"/>
    <property type="molecule type" value="Genomic_DNA"/>
</dbReference>
<dbReference type="CDD" id="cd07756">
    <property type="entry name" value="CYTH-like_Pase_CHAD"/>
    <property type="match status" value="1"/>
</dbReference>
<dbReference type="PROSITE" id="PS51708">
    <property type="entry name" value="CHAD"/>
    <property type="match status" value="1"/>
</dbReference>
<dbReference type="PROSITE" id="PS51707">
    <property type="entry name" value="CYTH"/>
    <property type="match status" value="1"/>
</dbReference>
<dbReference type="Proteomes" id="UP000215148">
    <property type="component" value="Chromosome 1"/>
</dbReference>
<organism evidence="3 4">
    <name type="scientific">Vibrio qinghaiensis</name>
    <dbReference type="NCBI Taxonomy" id="2025808"/>
    <lineage>
        <taxon>Bacteria</taxon>
        <taxon>Pseudomonadati</taxon>
        <taxon>Pseudomonadota</taxon>
        <taxon>Gammaproteobacteria</taxon>
        <taxon>Vibrionales</taxon>
        <taxon>Vibrionaceae</taxon>
        <taxon>Vibrio</taxon>
    </lineage>
</organism>
<proteinExistence type="predicted"/>
<dbReference type="Gene3D" id="1.40.20.10">
    <property type="entry name" value="CHAD domain"/>
    <property type="match status" value="1"/>
</dbReference>
<evidence type="ECO:0000313" key="3">
    <source>
        <dbReference type="EMBL" id="ASU23030.1"/>
    </source>
</evidence>
<dbReference type="SMART" id="SM01118">
    <property type="entry name" value="CYTH"/>
    <property type="match status" value="1"/>
</dbReference>
<dbReference type="PANTHER" id="PTHR39569">
    <property type="entry name" value="INORGANIC TRIPHOSPHATASE"/>
    <property type="match status" value="1"/>
</dbReference>
<feature type="domain" description="CHAD" evidence="2">
    <location>
        <begin position="219"/>
        <end position="478"/>
    </location>
</feature>
<name>A0A223MZP9_9VIBR</name>
<dbReference type="Pfam" id="PF01928">
    <property type="entry name" value="CYTH"/>
    <property type="match status" value="1"/>
</dbReference>
<sequence length="507" mass="58962">METEIELKFFVSPEFSEILRYKISEIKVLQHSCRALGNTYFDTPDNWLRQHDTGLRIRRFDDVYVQTVKTAGRVVAGLHQRPEYNAEHNSNEPNLTLHPEDIWPQGKDITTLQSELMPLFSTNFTREQWLIGMADGSQVEVAFDQGFVVAGEKQEPICEVELELKSGQTDALFTLARQFCEHGGMRLGNLSKAARGYRLASGYQGDEVHALTLVNTVSTDSVEECFIHSLEHALSHWHHHEQIYTERDSIPALHEISHATSFLRQILSIYGGVVPRRASAILRQELKWLEQELSWLKSHDYLTNLLEDKGHALRKLDARKLLIAELKEQQEALPNREENIKLLNSARYTGLLLDLSRWILSRGWQPFLDDKAREKMARNVGSFSVKQLDRTWAELMEAFPPKVELSPQEYIDQQYRLMRNLYTGIGFASLYDVEERKNFRLPWADLLQGIDDLLMLKPLENLIDKLQEEEQEQLKRWLVRQQNSIVHAMEQTRQIGIEAEPYWRKSR</sequence>
<feature type="domain" description="CYTH" evidence="1">
    <location>
        <begin position="2"/>
        <end position="203"/>
    </location>
</feature>
<dbReference type="InterPro" id="IPR039013">
    <property type="entry name" value="YgiF"/>
</dbReference>
<reference evidence="3 4" key="1">
    <citation type="submission" date="2017-08" db="EMBL/GenBank/DDBJ databases">
        <title>The Vibrio qinghaiensis sp.-Q67 is a luminous bacteria isolated firstly from Qinghai lake, Qinghai province, China, which has been proved to be very sensitive to detect environmental and food pollutants. Therefore, complete genome analysis of V. qinghaiensis sp.-Q67 highlights the potential application of this strain on detection of hazards in the contaminated environments.</title>
        <authorList>
            <person name="Gong L."/>
        </authorList>
    </citation>
    <scope>NUCLEOTIDE SEQUENCE [LARGE SCALE GENOMIC DNA]</scope>
    <source>
        <strain evidence="3 4">Q67</strain>
    </source>
</reference>
<dbReference type="AlphaFoldDB" id="A0A223MZP9"/>
<dbReference type="InterPro" id="IPR007899">
    <property type="entry name" value="CHAD_dom"/>
</dbReference>
<dbReference type="InterPro" id="IPR023577">
    <property type="entry name" value="CYTH_domain"/>
</dbReference>
<dbReference type="GO" id="GO:0050355">
    <property type="term" value="F:inorganic triphosphate phosphatase activity"/>
    <property type="evidence" value="ECO:0007669"/>
    <property type="project" value="InterPro"/>
</dbReference>
<dbReference type="RefSeq" id="WP_010319784.1">
    <property type="nucleotide sequence ID" value="NZ_CAWNHI010000001.1"/>
</dbReference>
<accession>A0A223MZP9</accession>